<keyword evidence="7 15" id="KW-0418">Kinase</keyword>
<keyword evidence="16" id="KW-1185">Reference proteome</keyword>
<dbReference type="Gene3D" id="1.10.287.130">
    <property type="match status" value="1"/>
</dbReference>
<gene>
    <name evidence="15" type="ORF">SAMN05421756_101767</name>
</gene>
<evidence type="ECO:0000256" key="5">
    <source>
        <dbReference type="ARBA" id="ARBA00022679"/>
    </source>
</evidence>
<dbReference type="InterPro" id="IPR004358">
    <property type="entry name" value="Sig_transdc_His_kin-like_C"/>
</dbReference>
<dbReference type="SUPFAM" id="SSF47384">
    <property type="entry name" value="Homodimeric domain of signal transducing histidine kinase"/>
    <property type="match status" value="1"/>
</dbReference>
<dbReference type="InterPro" id="IPR003661">
    <property type="entry name" value="HisK_dim/P_dom"/>
</dbReference>
<keyword evidence="8 12" id="KW-1133">Transmembrane helix</keyword>
<reference evidence="16" key="1">
    <citation type="submission" date="2016-10" db="EMBL/GenBank/DDBJ databases">
        <authorList>
            <person name="Varghese N."/>
            <person name="Submissions S."/>
        </authorList>
    </citation>
    <scope>NUCLEOTIDE SEQUENCE [LARGE SCALE GENOMIC DNA]</scope>
    <source>
        <strain evidence="16">CGMCC 4.6856</strain>
    </source>
</reference>
<dbReference type="CDD" id="cd00082">
    <property type="entry name" value="HisKA"/>
    <property type="match status" value="1"/>
</dbReference>
<dbReference type="Pfam" id="PF00512">
    <property type="entry name" value="HisKA"/>
    <property type="match status" value="1"/>
</dbReference>
<feature type="transmembrane region" description="Helical" evidence="12">
    <location>
        <begin position="185"/>
        <end position="212"/>
    </location>
</feature>
<dbReference type="SMART" id="SM00388">
    <property type="entry name" value="HisKA"/>
    <property type="match status" value="1"/>
</dbReference>
<evidence type="ECO:0000256" key="12">
    <source>
        <dbReference type="SAM" id="Phobius"/>
    </source>
</evidence>
<feature type="domain" description="HAMP" evidence="14">
    <location>
        <begin position="213"/>
        <end position="265"/>
    </location>
</feature>
<comment type="catalytic activity">
    <reaction evidence="1">
        <text>ATP + protein L-histidine = ADP + protein N-phospho-L-histidine.</text>
        <dbReference type="EC" id="2.7.13.3"/>
    </reaction>
</comment>
<evidence type="ECO:0000256" key="9">
    <source>
        <dbReference type="ARBA" id="ARBA00023012"/>
    </source>
</evidence>
<dbReference type="EC" id="2.7.13.3" evidence="3"/>
<feature type="compositionally biased region" description="Basic residues" evidence="11">
    <location>
        <begin position="1"/>
        <end position="11"/>
    </location>
</feature>
<dbReference type="InterPro" id="IPR036097">
    <property type="entry name" value="HisK_dim/P_sf"/>
</dbReference>
<protein>
    <recommendedName>
        <fullName evidence="3">histidine kinase</fullName>
        <ecNumber evidence="3">2.7.13.3</ecNumber>
    </recommendedName>
</protein>
<dbReference type="SMART" id="SM00304">
    <property type="entry name" value="HAMP"/>
    <property type="match status" value="1"/>
</dbReference>
<dbReference type="STRING" id="1036181.SAMN05421756_101767"/>
<evidence type="ECO:0000256" key="7">
    <source>
        <dbReference type="ARBA" id="ARBA00022777"/>
    </source>
</evidence>
<dbReference type="Gene3D" id="6.10.340.10">
    <property type="match status" value="1"/>
</dbReference>
<comment type="subcellular location">
    <subcellularLocation>
        <location evidence="2">Cell membrane</location>
    </subcellularLocation>
</comment>
<keyword evidence="9" id="KW-0902">Two-component regulatory system</keyword>
<dbReference type="Proteomes" id="UP000198504">
    <property type="component" value="Unassembled WGS sequence"/>
</dbReference>
<evidence type="ECO:0000256" key="4">
    <source>
        <dbReference type="ARBA" id="ARBA00022553"/>
    </source>
</evidence>
<feature type="domain" description="Histidine kinase" evidence="13">
    <location>
        <begin position="273"/>
        <end position="481"/>
    </location>
</feature>
<dbReference type="PRINTS" id="PR00344">
    <property type="entry name" value="BCTRLSENSOR"/>
</dbReference>
<dbReference type="SMART" id="SM00387">
    <property type="entry name" value="HATPase_c"/>
    <property type="match status" value="1"/>
</dbReference>
<keyword evidence="5" id="KW-0808">Transferase</keyword>
<dbReference type="CDD" id="cd00075">
    <property type="entry name" value="HATPase"/>
    <property type="match status" value="1"/>
</dbReference>
<dbReference type="Pfam" id="PF02518">
    <property type="entry name" value="HATPase_c"/>
    <property type="match status" value="1"/>
</dbReference>
<feature type="region of interest" description="Disordered" evidence="11">
    <location>
        <begin position="1"/>
        <end position="21"/>
    </location>
</feature>
<evidence type="ECO:0000256" key="3">
    <source>
        <dbReference type="ARBA" id="ARBA00012438"/>
    </source>
</evidence>
<feature type="transmembrane region" description="Helical" evidence="12">
    <location>
        <begin position="42"/>
        <end position="65"/>
    </location>
</feature>
<accession>A0A1H9AXG6</accession>
<dbReference type="SUPFAM" id="SSF55874">
    <property type="entry name" value="ATPase domain of HSP90 chaperone/DNA topoisomerase II/histidine kinase"/>
    <property type="match status" value="1"/>
</dbReference>
<dbReference type="CDD" id="cd06225">
    <property type="entry name" value="HAMP"/>
    <property type="match status" value="1"/>
</dbReference>
<keyword evidence="6 12" id="KW-0812">Transmembrane</keyword>
<evidence type="ECO:0000256" key="1">
    <source>
        <dbReference type="ARBA" id="ARBA00000085"/>
    </source>
</evidence>
<dbReference type="Pfam" id="PF00672">
    <property type="entry name" value="HAMP"/>
    <property type="match status" value="1"/>
</dbReference>
<evidence type="ECO:0000256" key="11">
    <source>
        <dbReference type="SAM" id="MobiDB-lite"/>
    </source>
</evidence>
<organism evidence="15 16">
    <name type="scientific">Microlunatus flavus</name>
    <dbReference type="NCBI Taxonomy" id="1036181"/>
    <lineage>
        <taxon>Bacteria</taxon>
        <taxon>Bacillati</taxon>
        <taxon>Actinomycetota</taxon>
        <taxon>Actinomycetes</taxon>
        <taxon>Propionibacteriales</taxon>
        <taxon>Propionibacteriaceae</taxon>
        <taxon>Microlunatus</taxon>
    </lineage>
</organism>
<dbReference type="InterPro" id="IPR003594">
    <property type="entry name" value="HATPase_dom"/>
</dbReference>
<evidence type="ECO:0000256" key="8">
    <source>
        <dbReference type="ARBA" id="ARBA00022989"/>
    </source>
</evidence>
<dbReference type="EMBL" id="FOFA01000001">
    <property type="protein sequence ID" value="SEP81446.1"/>
    <property type="molecule type" value="Genomic_DNA"/>
</dbReference>
<dbReference type="PANTHER" id="PTHR45436">
    <property type="entry name" value="SENSOR HISTIDINE KINASE YKOH"/>
    <property type="match status" value="1"/>
</dbReference>
<evidence type="ECO:0000256" key="2">
    <source>
        <dbReference type="ARBA" id="ARBA00004236"/>
    </source>
</evidence>
<dbReference type="InterPro" id="IPR005467">
    <property type="entry name" value="His_kinase_dom"/>
</dbReference>
<dbReference type="InterPro" id="IPR036890">
    <property type="entry name" value="HATPase_C_sf"/>
</dbReference>
<keyword evidence="4" id="KW-0597">Phosphoprotein</keyword>
<feature type="compositionally biased region" description="Low complexity" evidence="11">
    <location>
        <begin position="12"/>
        <end position="21"/>
    </location>
</feature>
<dbReference type="AlphaFoldDB" id="A0A1H9AXG6"/>
<name>A0A1H9AXG6_9ACTN</name>
<evidence type="ECO:0000256" key="10">
    <source>
        <dbReference type="ARBA" id="ARBA00023136"/>
    </source>
</evidence>
<evidence type="ECO:0000313" key="15">
    <source>
        <dbReference type="EMBL" id="SEP81446.1"/>
    </source>
</evidence>
<evidence type="ECO:0000313" key="16">
    <source>
        <dbReference type="Proteomes" id="UP000198504"/>
    </source>
</evidence>
<dbReference type="PROSITE" id="PS50109">
    <property type="entry name" value="HIS_KIN"/>
    <property type="match status" value="1"/>
</dbReference>
<dbReference type="InterPro" id="IPR003660">
    <property type="entry name" value="HAMP_dom"/>
</dbReference>
<dbReference type="GO" id="GO:0005886">
    <property type="term" value="C:plasma membrane"/>
    <property type="evidence" value="ECO:0007669"/>
    <property type="project" value="UniProtKB-SubCell"/>
</dbReference>
<evidence type="ECO:0000256" key="6">
    <source>
        <dbReference type="ARBA" id="ARBA00022692"/>
    </source>
</evidence>
<evidence type="ECO:0000259" key="13">
    <source>
        <dbReference type="PROSITE" id="PS50109"/>
    </source>
</evidence>
<dbReference type="Gene3D" id="3.30.565.10">
    <property type="entry name" value="Histidine kinase-like ATPase, C-terminal domain"/>
    <property type="match status" value="1"/>
</dbReference>
<dbReference type="GO" id="GO:0000155">
    <property type="term" value="F:phosphorelay sensor kinase activity"/>
    <property type="evidence" value="ECO:0007669"/>
    <property type="project" value="InterPro"/>
</dbReference>
<keyword evidence="10 12" id="KW-0472">Membrane</keyword>
<proteinExistence type="predicted"/>
<sequence length="492" mass="52220">MQRPRPGHRPVRNAARAPRTTRASAYARLRGWLGTLPLQRRVGYLTTTAVAVAVALTSLAGWLTVRASLYTSLDDELLEVASSLTVPASQDITNLGGLTERALRAGNISVAAVRSDGRAFYVPDEREHLVLGPDELAVARLHFGHSARTGETTDGSEYRIVAIPIPDLGGVALVVGRPLASTEAVLTSLLVVVALSGLVGVAVAAGTGLTVARSGLRPVRRLSAAVERVAVTKELRPVSVTGAADVAVLARSFNDMVGSLAASRERQRRLIADAGHELRTPLTSLRTNVDLLIMDARTSMLKEGDRLAILSDVQGQLGEFTKLIGDLVQLARDDEEATPEPLDFRTVVTAALERARRRGPGLDFDVELDPFYVVGVSADLERAVTNLLDNAVKWSPPGGTVRVQLEGNRLRVADEGPGIAEADLPHVFDRFFRADTARTTPGTGLGLSIVAQVVRQHGGTVRAGRSAQGGAEFTMVLPGARSIAALEQPALS</sequence>
<dbReference type="InterPro" id="IPR050428">
    <property type="entry name" value="TCS_sensor_his_kinase"/>
</dbReference>
<dbReference type="PANTHER" id="PTHR45436:SF5">
    <property type="entry name" value="SENSOR HISTIDINE KINASE TRCS"/>
    <property type="match status" value="1"/>
</dbReference>
<evidence type="ECO:0000259" key="14">
    <source>
        <dbReference type="PROSITE" id="PS50885"/>
    </source>
</evidence>
<dbReference type="PROSITE" id="PS50885">
    <property type="entry name" value="HAMP"/>
    <property type="match status" value="1"/>
</dbReference>